<dbReference type="Pfam" id="PF05616">
    <property type="entry name" value="Neisseria_TspB"/>
    <property type="match status" value="1"/>
</dbReference>
<keyword evidence="2" id="KW-0472">Membrane</keyword>
<dbReference type="Proteomes" id="UP000834458">
    <property type="component" value="Unassembled WGS sequence"/>
</dbReference>
<protein>
    <submittedName>
        <fullName evidence="3">Neisseria meningitidis TspB protein</fullName>
    </submittedName>
</protein>
<feature type="compositionally biased region" description="Basic and acidic residues" evidence="1">
    <location>
        <begin position="94"/>
        <end position="110"/>
    </location>
</feature>
<dbReference type="EMBL" id="CAHPSC010000034">
    <property type="protein sequence ID" value="CAB5696733.1"/>
    <property type="molecule type" value="Genomic_DNA"/>
</dbReference>
<reference evidence="3" key="1">
    <citation type="submission" date="2020-05" db="EMBL/GenBank/DDBJ databases">
        <authorList>
            <person name="Delgado-Blas J."/>
        </authorList>
    </citation>
    <scope>NUCLEOTIDE SEQUENCE</scope>
    <source>
        <strain evidence="3">BB1454</strain>
    </source>
</reference>
<feature type="compositionally biased region" description="Low complexity" evidence="1">
    <location>
        <begin position="76"/>
        <end position="93"/>
    </location>
</feature>
<dbReference type="InterPro" id="IPR008708">
    <property type="entry name" value="Neisseria_TspB"/>
</dbReference>
<feature type="compositionally biased region" description="Low complexity" evidence="1">
    <location>
        <begin position="36"/>
        <end position="52"/>
    </location>
</feature>
<evidence type="ECO:0000313" key="4">
    <source>
        <dbReference type="Proteomes" id="UP000834458"/>
    </source>
</evidence>
<evidence type="ECO:0000313" key="3">
    <source>
        <dbReference type="EMBL" id="CAB5696733.1"/>
    </source>
</evidence>
<organism evidence="3 4">
    <name type="scientific">Comamonas aquatica</name>
    <dbReference type="NCBI Taxonomy" id="225991"/>
    <lineage>
        <taxon>Bacteria</taxon>
        <taxon>Pseudomonadati</taxon>
        <taxon>Pseudomonadota</taxon>
        <taxon>Betaproteobacteria</taxon>
        <taxon>Burkholderiales</taxon>
        <taxon>Comamonadaceae</taxon>
        <taxon>Comamonas</taxon>
    </lineage>
</organism>
<keyword evidence="2" id="KW-1133">Transmembrane helix</keyword>
<sequence length="197" mass="21434">MPADVPRHIPEPLPVELPEYQPMFIPTGNPVPNPSYNPSQPVSPSNQPFVQPGVKVEPAPSPSAPWQVDVKPVNRPTESPTGSTDPTTEPSTDTPREDGKEDRDFCDKNPESLACTELDTPEGEIPKSTFNVTYSIENSWGSGSCPSDKYATIAGRSIKVYDWAQTCDYVATYVRPMLLVLCALGALFIVMPGRAES</sequence>
<name>A0AA35DA48_9BURK</name>
<feature type="transmembrane region" description="Helical" evidence="2">
    <location>
        <begin position="173"/>
        <end position="191"/>
    </location>
</feature>
<keyword evidence="2" id="KW-0812">Transmembrane</keyword>
<accession>A0AA35DA48</accession>
<dbReference type="RefSeq" id="WP_234686233.1">
    <property type="nucleotide sequence ID" value="NZ_LR813086.1"/>
</dbReference>
<dbReference type="AlphaFoldDB" id="A0AA35DA48"/>
<evidence type="ECO:0000256" key="2">
    <source>
        <dbReference type="SAM" id="Phobius"/>
    </source>
</evidence>
<gene>
    <name evidence="3" type="ORF">GHA_02419</name>
</gene>
<comment type="caution">
    <text evidence="3">The sequence shown here is derived from an EMBL/GenBank/DDBJ whole genome shotgun (WGS) entry which is preliminary data.</text>
</comment>
<evidence type="ECO:0000256" key="1">
    <source>
        <dbReference type="SAM" id="MobiDB-lite"/>
    </source>
</evidence>
<proteinExistence type="predicted"/>
<feature type="compositionally biased region" description="Basic and acidic residues" evidence="1">
    <location>
        <begin position="1"/>
        <end position="10"/>
    </location>
</feature>
<feature type="region of interest" description="Disordered" evidence="1">
    <location>
        <begin position="1"/>
        <end position="114"/>
    </location>
</feature>